<protein>
    <submittedName>
        <fullName evidence="1">Uncharacterized protein</fullName>
    </submittedName>
</protein>
<dbReference type="EMBL" id="ACJW02000001">
    <property type="protein sequence ID" value="EEP69644.1"/>
    <property type="molecule type" value="Genomic_DNA"/>
</dbReference>
<keyword evidence="2" id="KW-1185">Reference proteome</keyword>
<evidence type="ECO:0000313" key="1">
    <source>
        <dbReference type="EMBL" id="EEP69644.1"/>
    </source>
</evidence>
<dbReference type="Proteomes" id="UP000003009">
    <property type="component" value="Unassembled WGS sequence"/>
</dbReference>
<gene>
    <name evidence="1" type="ORF">GCWU000324_00121</name>
</gene>
<proteinExistence type="predicted"/>
<accession>C4GEN4</accession>
<dbReference type="HOGENOM" id="CLU_3062441_0_0_4"/>
<reference evidence="1" key="1">
    <citation type="submission" date="2009-04" db="EMBL/GenBank/DDBJ databases">
        <authorList>
            <person name="Weinstock G."/>
            <person name="Sodergren E."/>
            <person name="Clifton S."/>
            <person name="Fulton L."/>
            <person name="Fulton B."/>
            <person name="Courtney L."/>
            <person name="Fronick C."/>
            <person name="Harrison M."/>
            <person name="Strong C."/>
            <person name="Farmer C."/>
            <person name="Delahaunty K."/>
            <person name="Markovic C."/>
            <person name="Hall O."/>
            <person name="Minx P."/>
            <person name="Tomlinson C."/>
            <person name="Mitreva M."/>
            <person name="Nelson J."/>
            <person name="Hou S."/>
            <person name="Wollam A."/>
            <person name="Pepin K.H."/>
            <person name="Johnson M."/>
            <person name="Bhonagiri V."/>
            <person name="Nash W.E."/>
            <person name="Warren W."/>
            <person name="Chinwalla A."/>
            <person name="Mardis E.R."/>
            <person name="Wilson R.K."/>
        </authorList>
    </citation>
    <scope>NUCLEOTIDE SEQUENCE [LARGE SCALE GENOMIC DNA]</scope>
    <source>
        <strain evidence="1">ATCC 51147</strain>
    </source>
</reference>
<dbReference type="AlphaFoldDB" id="C4GEN4"/>
<name>C4GEN4_9NEIS</name>
<evidence type="ECO:0000313" key="2">
    <source>
        <dbReference type="Proteomes" id="UP000003009"/>
    </source>
</evidence>
<sequence>MNKGQAVSGCPKKAFSWRRLCVDEIGEIIQLSFAGAMVKSLYFYQDMVRREAA</sequence>
<organism evidence="1 2">
    <name type="scientific">Kingella oralis ATCC 51147</name>
    <dbReference type="NCBI Taxonomy" id="629741"/>
    <lineage>
        <taxon>Bacteria</taxon>
        <taxon>Pseudomonadati</taxon>
        <taxon>Pseudomonadota</taxon>
        <taxon>Betaproteobacteria</taxon>
        <taxon>Neisseriales</taxon>
        <taxon>Neisseriaceae</taxon>
        <taxon>Kingella</taxon>
    </lineage>
</organism>
<comment type="caution">
    <text evidence="1">The sequence shown here is derived from an EMBL/GenBank/DDBJ whole genome shotgun (WGS) entry which is preliminary data.</text>
</comment>